<keyword evidence="1" id="KW-0238">DNA-binding</keyword>
<protein>
    <submittedName>
        <fullName evidence="3">MerR family transcriptional regulator</fullName>
    </submittedName>
</protein>
<dbReference type="PRINTS" id="PR00040">
    <property type="entry name" value="HTHMERR"/>
</dbReference>
<dbReference type="InterPro" id="IPR004155">
    <property type="entry name" value="PBS_lyase_HEAT"/>
</dbReference>
<dbReference type="SMART" id="SM00567">
    <property type="entry name" value="EZ_HEAT"/>
    <property type="match status" value="4"/>
</dbReference>
<dbReference type="InterPro" id="IPR016024">
    <property type="entry name" value="ARM-type_fold"/>
</dbReference>
<dbReference type="PROSITE" id="PS00552">
    <property type="entry name" value="HTH_MERR_1"/>
    <property type="match status" value="1"/>
</dbReference>
<evidence type="ECO:0000259" key="2">
    <source>
        <dbReference type="PROSITE" id="PS50937"/>
    </source>
</evidence>
<gene>
    <name evidence="3" type="ORF">O4213_13380</name>
</gene>
<keyword evidence="4" id="KW-1185">Reference proteome</keyword>
<dbReference type="SUPFAM" id="SSF46955">
    <property type="entry name" value="Putative DNA-binding domain"/>
    <property type="match status" value="1"/>
</dbReference>
<proteinExistence type="predicted"/>
<dbReference type="Pfam" id="PF13646">
    <property type="entry name" value="HEAT_2"/>
    <property type="match status" value="1"/>
</dbReference>
<evidence type="ECO:0000313" key="3">
    <source>
        <dbReference type="EMBL" id="MCZ4550981.1"/>
    </source>
</evidence>
<reference evidence="3" key="1">
    <citation type="submission" date="2022-12" db="EMBL/GenBank/DDBJ databases">
        <authorList>
            <person name="Krivoruchko A.V."/>
            <person name="Elkin A."/>
        </authorList>
    </citation>
    <scope>NUCLEOTIDE SEQUENCE</scope>
    <source>
        <strain evidence="3">IEGM 1388</strain>
    </source>
</reference>
<dbReference type="Gene3D" id="1.25.10.10">
    <property type="entry name" value="Leucine-rich Repeat Variant"/>
    <property type="match status" value="1"/>
</dbReference>
<dbReference type="Proteomes" id="UP001067235">
    <property type="component" value="Unassembled WGS sequence"/>
</dbReference>
<dbReference type="InterPro" id="IPR047057">
    <property type="entry name" value="MerR_fam"/>
</dbReference>
<evidence type="ECO:0000313" key="4">
    <source>
        <dbReference type="Proteomes" id="UP001067235"/>
    </source>
</evidence>
<dbReference type="Gene3D" id="1.10.1660.10">
    <property type="match status" value="1"/>
</dbReference>
<dbReference type="PANTHER" id="PTHR30204">
    <property type="entry name" value="REDOX-CYCLING DRUG-SENSING TRANSCRIPTIONAL ACTIVATOR SOXR"/>
    <property type="match status" value="1"/>
</dbReference>
<dbReference type="RefSeq" id="WP_301571588.1">
    <property type="nucleotide sequence ID" value="NZ_JAPWIE010000003.1"/>
</dbReference>
<dbReference type="Pfam" id="PF13411">
    <property type="entry name" value="MerR_1"/>
    <property type="match status" value="1"/>
</dbReference>
<sequence>MLIGELSRQTGVSARMLRHYDSLGLVRPTDRSDGGYREYSNDDILRIFRVESLRSLGLSLREVQRALDEPDFAPTELVGELIEQTRERLAREQELLDRLHQVNDTDPGTWSDVLGLIELVRDLGSDRPARRQQAVFSAAEDGSASADVLADALLVEAVPNVAGALGWSLARLGNDAVAALARGLESSDTDVRRRATMAIAKIDGPDATTLLERALTDEDLTIRSQAAIELGSRGFIHAAPALIDAIVAGSRDVEAADVLGALAQTQQTADDLTGALVQALDESSEPPVRSRLAQALTEIPGSAAHLALARLTEDDDLAVAYTARAVLSNRSTTSTPTDPCSPTGG</sequence>
<dbReference type="InterPro" id="IPR009061">
    <property type="entry name" value="DNA-bd_dom_put_sf"/>
</dbReference>
<feature type="domain" description="HTH merR-type" evidence="2">
    <location>
        <begin position="1"/>
        <end position="69"/>
    </location>
</feature>
<dbReference type="InterPro" id="IPR011989">
    <property type="entry name" value="ARM-like"/>
</dbReference>
<name>A0ABT4MXN5_GORRU</name>
<dbReference type="InterPro" id="IPR000551">
    <property type="entry name" value="MerR-type_HTH_dom"/>
</dbReference>
<dbReference type="EMBL" id="JAPWIE010000003">
    <property type="protein sequence ID" value="MCZ4550981.1"/>
    <property type="molecule type" value="Genomic_DNA"/>
</dbReference>
<dbReference type="SUPFAM" id="SSF48371">
    <property type="entry name" value="ARM repeat"/>
    <property type="match status" value="1"/>
</dbReference>
<dbReference type="SMART" id="SM00422">
    <property type="entry name" value="HTH_MERR"/>
    <property type="match status" value="1"/>
</dbReference>
<comment type="caution">
    <text evidence="3">The sequence shown here is derived from an EMBL/GenBank/DDBJ whole genome shotgun (WGS) entry which is preliminary data.</text>
</comment>
<evidence type="ECO:0000256" key="1">
    <source>
        <dbReference type="ARBA" id="ARBA00023125"/>
    </source>
</evidence>
<dbReference type="PANTHER" id="PTHR30204:SF93">
    <property type="entry name" value="HTH MERR-TYPE DOMAIN-CONTAINING PROTEIN"/>
    <property type="match status" value="1"/>
</dbReference>
<dbReference type="PROSITE" id="PS50937">
    <property type="entry name" value="HTH_MERR_2"/>
    <property type="match status" value="1"/>
</dbReference>
<organism evidence="3 4">
    <name type="scientific">Gordonia rubripertincta</name>
    <name type="common">Rhodococcus corallinus</name>
    <dbReference type="NCBI Taxonomy" id="36822"/>
    <lineage>
        <taxon>Bacteria</taxon>
        <taxon>Bacillati</taxon>
        <taxon>Actinomycetota</taxon>
        <taxon>Actinomycetes</taxon>
        <taxon>Mycobacteriales</taxon>
        <taxon>Gordoniaceae</taxon>
        <taxon>Gordonia</taxon>
    </lineage>
</organism>
<accession>A0ABT4MXN5</accession>